<proteinExistence type="inferred from homology"/>
<dbReference type="EMBL" id="QLMK01000015">
    <property type="protein sequence ID" value="RAK26151.1"/>
    <property type="molecule type" value="Genomic_DNA"/>
</dbReference>
<evidence type="ECO:0000256" key="8">
    <source>
        <dbReference type="ARBA" id="ARBA00023304"/>
    </source>
</evidence>
<dbReference type="NCBIfam" id="NF005729">
    <property type="entry name" value="PRK07546.1-3"/>
    <property type="match status" value="1"/>
</dbReference>
<evidence type="ECO:0000256" key="4">
    <source>
        <dbReference type="ARBA" id="ARBA00005072"/>
    </source>
</evidence>
<dbReference type="Gene3D" id="3.30.470.10">
    <property type="match status" value="1"/>
</dbReference>
<feature type="region of interest" description="Disordered" evidence="12">
    <location>
        <begin position="1"/>
        <end position="20"/>
    </location>
</feature>
<comment type="pathway">
    <text evidence="4">Amino-acid biosynthesis; L-leucine biosynthesis; L-leucine from 3-methyl-2-oxobutanoate: step 4/4.</text>
</comment>
<keyword evidence="8" id="KW-0028">Amino-acid biosynthesis</keyword>
<evidence type="ECO:0000256" key="1">
    <source>
        <dbReference type="ARBA" id="ARBA00003109"/>
    </source>
</evidence>
<dbReference type="RefSeq" id="WP_111576147.1">
    <property type="nucleotide sequence ID" value="NZ_JBHEEY010000010.1"/>
</dbReference>
<dbReference type="AlphaFoldDB" id="A0A364JSK3"/>
<evidence type="ECO:0000313" key="13">
    <source>
        <dbReference type="EMBL" id="RAK26151.1"/>
    </source>
</evidence>
<evidence type="ECO:0000256" key="3">
    <source>
        <dbReference type="ARBA" id="ARBA00004931"/>
    </source>
</evidence>
<dbReference type="PANTHER" id="PTHR42743:SF11">
    <property type="entry name" value="AMINODEOXYCHORISMATE LYASE"/>
    <property type="match status" value="1"/>
</dbReference>
<evidence type="ECO:0000256" key="12">
    <source>
        <dbReference type="SAM" id="MobiDB-lite"/>
    </source>
</evidence>
<feature type="compositionally biased region" description="Basic and acidic residues" evidence="12">
    <location>
        <begin position="1"/>
        <end position="12"/>
    </location>
</feature>
<sequence>MSSESAFRDGKETTTTLIPENPDFQLIETMRWEPETGILRGKRHLDRLENSAHILGFQFNMDAIKQKLSQALHGTNPLRVRLALAPDGTIDLNKSEFIPTPQGSIWNIAIATIPLSSKDPLLRYKTTRRQTYLAARDEFSSTEIDEVILLNEKGQVCEGTISSIFIDLGGDILITPPLDCGLLDGVLRRELLDEGTVREGSFTLQELKEAHKIYVGNSLRGLIPAKLIC</sequence>
<dbReference type="GO" id="GO:0016829">
    <property type="term" value="F:lyase activity"/>
    <property type="evidence" value="ECO:0007669"/>
    <property type="project" value="UniProtKB-KW"/>
</dbReference>
<dbReference type="NCBIfam" id="NF005731">
    <property type="entry name" value="PRK07546.1-5"/>
    <property type="match status" value="1"/>
</dbReference>
<evidence type="ECO:0000256" key="7">
    <source>
        <dbReference type="ARBA" id="ARBA00014472"/>
    </source>
</evidence>
<organism evidence="13 14">
    <name type="scientific">Falsochrobactrum ovis</name>
    <dbReference type="NCBI Taxonomy" id="1293442"/>
    <lineage>
        <taxon>Bacteria</taxon>
        <taxon>Pseudomonadati</taxon>
        <taxon>Pseudomonadota</taxon>
        <taxon>Alphaproteobacteria</taxon>
        <taxon>Hyphomicrobiales</taxon>
        <taxon>Brucellaceae</taxon>
        <taxon>Falsochrobactrum</taxon>
    </lineage>
</organism>
<comment type="catalytic activity">
    <reaction evidence="11">
        <text>L-leucine + 2-oxoglutarate = 4-methyl-2-oxopentanoate + L-glutamate</text>
        <dbReference type="Rhea" id="RHEA:18321"/>
        <dbReference type="ChEBI" id="CHEBI:16810"/>
        <dbReference type="ChEBI" id="CHEBI:17865"/>
        <dbReference type="ChEBI" id="CHEBI:29985"/>
        <dbReference type="ChEBI" id="CHEBI:57427"/>
        <dbReference type="EC" id="2.6.1.42"/>
    </reaction>
</comment>
<keyword evidence="13" id="KW-0456">Lyase</keyword>
<dbReference type="Proteomes" id="UP000249453">
    <property type="component" value="Unassembled WGS sequence"/>
</dbReference>
<evidence type="ECO:0000313" key="14">
    <source>
        <dbReference type="Proteomes" id="UP000249453"/>
    </source>
</evidence>
<reference evidence="13 14" key="1">
    <citation type="submission" date="2018-06" db="EMBL/GenBank/DDBJ databases">
        <title>Genomic Encyclopedia of Type Strains, Phase IV (KMG-IV): sequencing the most valuable type-strain genomes for metagenomic binning, comparative biology and taxonomic classification.</title>
        <authorList>
            <person name="Goeker M."/>
        </authorList>
    </citation>
    <scope>NUCLEOTIDE SEQUENCE [LARGE SCALE GENOMIC DNA]</scope>
    <source>
        <strain evidence="13 14">DSM 26720</strain>
    </source>
</reference>
<dbReference type="EC" id="2.6.1.42" evidence="6"/>
<dbReference type="SUPFAM" id="SSF56752">
    <property type="entry name" value="D-aminoacid aminotransferase-like PLP-dependent enzymes"/>
    <property type="match status" value="1"/>
</dbReference>
<name>A0A364JSK3_9HYPH</name>
<dbReference type="InterPro" id="IPR036038">
    <property type="entry name" value="Aminotransferase-like"/>
</dbReference>
<dbReference type="InterPro" id="IPR001544">
    <property type="entry name" value="Aminotrans_IV"/>
</dbReference>
<evidence type="ECO:0000256" key="11">
    <source>
        <dbReference type="ARBA" id="ARBA00049229"/>
    </source>
</evidence>
<dbReference type="Gene3D" id="3.20.10.10">
    <property type="entry name" value="D-amino Acid Aminotransferase, subunit A, domain 2"/>
    <property type="match status" value="1"/>
</dbReference>
<dbReference type="InterPro" id="IPR043131">
    <property type="entry name" value="BCAT-like_N"/>
</dbReference>
<evidence type="ECO:0000256" key="9">
    <source>
        <dbReference type="ARBA" id="ARBA00048212"/>
    </source>
</evidence>
<evidence type="ECO:0000256" key="5">
    <source>
        <dbReference type="ARBA" id="ARBA00009320"/>
    </source>
</evidence>
<comment type="pathway">
    <text evidence="3">Amino-acid biosynthesis; L-valine biosynthesis; L-valine from pyruvate: step 4/4.</text>
</comment>
<keyword evidence="14" id="KW-1185">Reference proteome</keyword>
<accession>A0A364JSK3</accession>
<dbReference type="PANTHER" id="PTHR42743">
    <property type="entry name" value="AMINO-ACID AMINOTRANSFERASE"/>
    <property type="match status" value="1"/>
</dbReference>
<comment type="caution">
    <text evidence="13">The sequence shown here is derived from an EMBL/GenBank/DDBJ whole genome shotgun (WGS) entry which is preliminary data.</text>
</comment>
<comment type="catalytic activity">
    <reaction evidence="10">
        <text>L-isoleucine + 2-oxoglutarate = (S)-3-methyl-2-oxopentanoate + L-glutamate</text>
        <dbReference type="Rhea" id="RHEA:24801"/>
        <dbReference type="ChEBI" id="CHEBI:16810"/>
        <dbReference type="ChEBI" id="CHEBI:29985"/>
        <dbReference type="ChEBI" id="CHEBI:35146"/>
        <dbReference type="ChEBI" id="CHEBI:58045"/>
        <dbReference type="EC" id="2.6.1.42"/>
    </reaction>
</comment>
<dbReference type="GO" id="GO:0004084">
    <property type="term" value="F:branched-chain-amino-acid transaminase activity"/>
    <property type="evidence" value="ECO:0007669"/>
    <property type="project" value="UniProtKB-EC"/>
</dbReference>
<comment type="pathway">
    <text evidence="2">Amino-acid biosynthesis; L-isoleucine biosynthesis; L-isoleucine from 2-oxobutanoate: step 4/4.</text>
</comment>
<comment type="function">
    <text evidence="1">Acts on leucine, isoleucine and valine.</text>
</comment>
<keyword evidence="8" id="KW-0100">Branched-chain amino acid biosynthesis</keyword>
<evidence type="ECO:0000256" key="6">
    <source>
        <dbReference type="ARBA" id="ARBA00013053"/>
    </source>
</evidence>
<dbReference type="GO" id="GO:0009082">
    <property type="term" value="P:branched-chain amino acid biosynthetic process"/>
    <property type="evidence" value="ECO:0007669"/>
    <property type="project" value="UniProtKB-KW"/>
</dbReference>
<dbReference type="InterPro" id="IPR050571">
    <property type="entry name" value="Class-IV_PLP-Dep_Aminotrnsfr"/>
</dbReference>
<protein>
    <recommendedName>
        <fullName evidence="7">Probable branched-chain-amino-acid aminotransferase</fullName>
        <ecNumber evidence="6">2.6.1.42</ecNumber>
    </recommendedName>
</protein>
<comment type="similarity">
    <text evidence="5">Belongs to the class-IV pyridoxal-phosphate-dependent aminotransferase family.</text>
</comment>
<gene>
    <name evidence="13" type="ORF">C7374_11526</name>
</gene>
<dbReference type="Pfam" id="PF01063">
    <property type="entry name" value="Aminotran_4"/>
    <property type="match status" value="1"/>
</dbReference>
<dbReference type="InterPro" id="IPR043132">
    <property type="entry name" value="BCAT-like_C"/>
</dbReference>
<dbReference type="OrthoDB" id="9809239at2"/>
<evidence type="ECO:0000256" key="10">
    <source>
        <dbReference type="ARBA" id="ARBA00048798"/>
    </source>
</evidence>
<comment type="catalytic activity">
    <reaction evidence="9">
        <text>L-valine + 2-oxoglutarate = 3-methyl-2-oxobutanoate + L-glutamate</text>
        <dbReference type="Rhea" id="RHEA:24813"/>
        <dbReference type="ChEBI" id="CHEBI:11851"/>
        <dbReference type="ChEBI" id="CHEBI:16810"/>
        <dbReference type="ChEBI" id="CHEBI:29985"/>
        <dbReference type="ChEBI" id="CHEBI:57762"/>
        <dbReference type="EC" id="2.6.1.42"/>
    </reaction>
</comment>
<evidence type="ECO:0000256" key="2">
    <source>
        <dbReference type="ARBA" id="ARBA00004824"/>
    </source>
</evidence>